<comment type="caution">
    <text evidence="1">The sequence shown here is derived from an EMBL/GenBank/DDBJ whole genome shotgun (WGS) entry which is preliminary data.</text>
</comment>
<dbReference type="HOGENOM" id="CLU_125620_0_0_1"/>
<dbReference type="InParanoid" id="K0KHH5"/>
<name>K0KHH5_WICCF</name>
<organism evidence="1 2">
    <name type="scientific">Wickerhamomyces ciferrii (strain ATCC 14091 / BCRC 22168 / CBS 111 / JCM 3599 / NBRC 0793 / NRRL Y-1031 F-60-10)</name>
    <name type="common">Yeast</name>
    <name type="synonym">Pichia ciferrii</name>
    <dbReference type="NCBI Taxonomy" id="1206466"/>
    <lineage>
        <taxon>Eukaryota</taxon>
        <taxon>Fungi</taxon>
        <taxon>Dikarya</taxon>
        <taxon>Ascomycota</taxon>
        <taxon>Saccharomycotina</taxon>
        <taxon>Saccharomycetes</taxon>
        <taxon>Phaffomycetales</taxon>
        <taxon>Wickerhamomycetaceae</taxon>
        <taxon>Wickerhamomyces</taxon>
    </lineage>
</organism>
<dbReference type="eggNOG" id="ENOG502S12S">
    <property type="taxonomic scope" value="Eukaryota"/>
</dbReference>
<dbReference type="EMBL" id="CAIF01000002">
    <property type="protein sequence ID" value="CCH40623.1"/>
    <property type="molecule type" value="Genomic_DNA"/>
</dbReference>
<dbReference type="FunCoup" id="K0KHH5">
    <property type="interactions" value="31"/>
</dbReference>
<gene>
    <name evidence="1" type="ORF">BN7_157</name>
</gene>
<protein>
    <submittedName>
        <fullName evidence="1">Uncharacterized protein</fullName>
    </submittedName>
</protein>
<reference evidence="1 2" key="1">
    <citation type="journal article" date="2012" name="Eukaryot. Cell">
        <title>Draft genome sequence of Wickerhamomyces ciferrii NRRL Y-1031 F-60-10.</title>
        <authorList>
            <person name="Schneider J."/>
            <person name="Andrea H."/>
            <person name="Blom J."/>
            <person name="Jaenicke S."/>
            <person name="Ruckert C."/>
            <person name="Schorsch C."/>
            <person name="Szczepanowski R."/>
            <person name="Farwick M."/>
            <person name="Goesmann A."/>
            <person name="Puhler A."/>
            <person name="Schaffer S."/>
            <person name="Tauch A."/>
            <person name="Kohler T."/>
            <person name="Brinkrolf K."/>
        </authorList>
    </citation>
    <scope>NUCLEOTIDE SEQUENCE [LARGE SCALE GENOMIC DNA]</scope>
    <source>
        <strain evidence="2">ATCC 14091 / BCRC 22168 / CBS 111 / JCM 3599 / NBRC 0793 / NRRL Y-1031 F-60-10</strain>
    </source>
</reference>
<dbReference type="AlphaFoldDB" id="K0KHH5"/>
<keyword evidence="2" id="KW-1185">Reference proteome</keyword>
<sequence>MMETVHQSLVNQLSEITINKPTDIKLQPQNGEIMVKKGSGRTKIRKGQTDAEYGSQKQQFHMEGPMLNTKTWLEELDVSKIDPNIKSDRAKLESLTERLYFKRDYVKCLETTKFALELFKDLNHKKIKNEIDELEYLKSSCSKKIETVQ</sequence>
<evidence type="ECO:0000313" key="1">
    <source>
        <dbReference type="EMBL" id="CCH40623.1"/>
    </source>
</evidence>
<proteinExistence type="predicted"/>
<evidence type="ECO:0000313" key="2">
    <source>
        <dbReference type="Proteomes" id="UP000009328"/>
    </source>
</evidence>
<dbReference type="Proteomes" id="UP000009328">
    <property type="component" value="Unassembled WGS sequence"/>
</dbReference>
<accession>K0KHH5</accession>